<dbReference type="Proteomes" id="UP000536685">
    <property type="component" value="Unassembled WGS sequence"/>
</dbReference>
<proteinExistence type="predicted"/>
<keyword evidence="1" id="KW-0732">Signal</keyword>
<accession>A0A841AHX4</accession>
<dbReference type="Pfam" id="PF04069">
    <property type="entry name" value="OpuAC"/>
    <property type="match status" value="1"/>
</dbReference>
<dbReference type="PROSITE" id="PS51257">
    <property type="entry name" value="PROKAR_LIPOPROTEIN"/>
    <property type="match status" value="1"/>
</dbReference>
<dbReference type="AlphaFoldDB" id="A0A841AHX4"/>
<dbReference type="CDD" id="cd13606">
    <property type="entry name" value="PBP2_ProX_like"/>
    <property type="match status" value="1"/>
</dbReference>
<protein>
    <submittedName>
        <fullName evidence="3">Osmoprotectant transport system substrate-binding protein</fullName>
    </submittedName>
</protein>
<evidence type="ECO:0000313" key="3">
    <source>
        <dbReference type="EMBL" id="MBB5843440.1"/>
    </source>
</evidence>
<dbReference type="InterPro" id="IPR007210">
    <property type="entry name" value="ABC_Gly_betaine_transp_sub-bd"/>
</dbReference>
<name>A0A841AHX4_9MICO</name>
<organism evidence="3 4">
    <name type="scientific">Conyzicola lurida</name>
    <dbReference type="NCBI Taxonomy" id="1172621"/>
    <lineage>
        <taxon>Bacteria</taxon>
        <taxon>Bacillati</taxon>
        <taxon>Actinomycetota</taxon>
        <taxon>Actinomycetes</taxon>
        <taxon>Micrococcales</taxon>
        <taxon>Microbacteriaceae</taxon>
        <taxon>Conyzicola</taxon>
    </lineage>
</organism>
<comment type="caution">
    <text evidence="3">The sequence shown here is derived from an EMBL/GenBank/DDBJ whole genome shotgun (WGS) entry which is preliminary data.</text>
</comment>
<dbReference type="RefSeq" id="WP_184236174.1">
    <property type="nucleotide sequence ID" value="NZ_JACHMJ010000001.1"/>
</dbReference>
<sequence>MHVTARPRILAGALAIGLVALLSGCGSTDPDPLDTGDGAEITIGAQATTENRILAQIYGQVLAAHGYSVDYNEGVGDRASFVAALQSGSIDLIPDSSGALLYGADPDAFERSQKEILDALPDALEESGLHVLAAAPADNAEAFVVTAEYSDDHQVTSIGDLAYHADSITIGANADFDSQRYGSAGLLSVYGISGFETKAIDDGGGTATVGDLLTGVVQVGVIPSTSPSIALNQLVVLRDPKSIIAVQNIIPLVNDTAYRADVQRLLDPVSALITTDELRDLNEKAAGGDNPSPERVAATWLTENDLLDD</sequence>
<keyword evidence="4" id="KW-1185">Reference proteome</keyword>
<dbReference type="Gene3D" id="3.40.190.120">
    <property type="entry name" value="Osmoprotection protein (prox), domain 2"/>
    <property type="match status" value="1"/>
</dbReference>
<evidence type="ECO:0000259" key="2">
    <source>
        <dbReference type="Pfam" id="PF04069"/>
    </source>
</evidence>
<gene>
    <name evidence="3" type="ORF">HD599_001763</name>
</gene>
<evidence type="ECO:0000256" key="1">
    <source>
        <dbReference type="SAM" id="SignalP"/>
    </source>
</evidence>
<feature type="chain" id="PRO_5038822720" evidence="1">
    <location>
        <begin position="29"/>
        <end position="309"/>
    </location>
</feature>
<feature type="domain" description="ABC-type glycine betaine transport system substrate-binding" evidence="2">
    <location>
        <begin position="40"/>
        <end position="303"/>
    </location>
</feature>
<dbReference type="Gene3D" id="3.40.190.10">
    <property type="entry name" value="Periplasmic binding protein-like II"/>
    <property type="match status" value="1"/>
</dbReference>
<dbReference type="GO" id="GO:0022857">
    <property type="term" value="F:transmembrane transporter activity"/>
    <property type="evidence" value="ECO:0007669"/>
    <property type="project" value="InterPro"/>
</dbReference>
<dbReference type="EMBL" id="JACHMJ010000001">
    <property type="protein sequence ID" value="MBB5843440.1"/>
    <property type="molecule type" value="Genomic_DNA"/>
</dbReference>
<feature type="signal peptide" evidence="1">
    <location>
        <begin position="1"/>
        <end position="28"/>
    </location>
</feature>
<dbReference type="SUPFAM" id="SSF53850">
    <property type="entry name" value="Periplasmic binding protein-like II"/>
    <property type="match status" value="1"/>
</dbReference>
<dbReference type="GO" id="GO:0043190">
    <property type="term" value="C:ATP-binding cassette (ABC) transporter complex"/>
    <property type="evidence" value="ECO:0007669"/>
    <property type="project" value="InterPro"/>
</dbReference>
<reference evidence="3 4" key="1">
    <citation type="submission" date="2020-08" db="EMBL/GenBank/DDBJ databases">
        <title>Sequencing the genomes of 1000 actinobacteria strains.</title>
        <authorList>
            <person name="Klenk H.-P."/>
        </authorList>
    </citation>
    <scope>NUCLEOTIDE SEQUENCE [LARGE SCALE GENOMIC DNA]</scope>
    <source>
        <strain evidence="3 4">DSM 105784</strain>
    </source>
</reference>
<evidence type="ECO:0000313" key="4">
    <source>
        <dbReference type="Proteomes" id="UP000536685"/>
    </source>
</evidence>